<reference evidence="2" key="1">
    <citation type="journal article" date="2022" name="Mol. Ecol. Resour.">
        <title>The genomes of chicory, endive, great burdock and yacon provide insights into Asteraceae palaeo-polyploidization history and plant inulin production.</title>
        <authorList>
            <person name="Fan W."/>
            <person name="Wang S."/>
            <person name="Wang H."/>
            <person name="Wang A."/>
            <person name="Jiang F."/>
            <person name="Liu H."/>
            <person name="Zhao H."/>
            <person name="Xu D."/>
            <person name="Zhang Y."/>
        </authorList>
    </citation>
    <scope>NUCLEOTIDE SEQUENCE [LARGE SCALE GENOMIC DNA]</scope>
    <source>
        <strain evidence="2">cv. Punajuju</strain>
    </source>
</reference>
<keyword evidence="2" id="KW-1185">Reference proteome</keyword>
<protein>
    <submittedName>
        <fullName evidence="1">Uncharacterized protein</fullName>
    </submittedName>
</protein>
<gene>
    <name evidence="1" type="ORF">L2E82_06015</name>
</gene>
<evidence type="ECO:0000313" key="2">
    <source>
        <dbReference type="Proteomes" id="UP001055811"/>
    </source>
</evidence>
<evidence type="ECO:0000313" key="1">
    <source>
        <dbReference type="EMBL" id="KAI3792145.1"/>
    </source>
</evidence>
<proteinExistence type="predicted"/>
<name>A0ACB9HA17_CICIN</name>
<dbReference type="EMBL" id="CM042009">
    <property type="protein sequence ID" value="KAI3792145.1"/>
    <property type="molecule type" value="Genomic_DNA"/>
</dbReference>
<comment type="caution">
    <text evidence="1">The sequence shown here is derived from an EMBL/GenBank/DDBJ whole genome shotgun (WGS) entry which is preliminary data.</text>
</comment>
<dbReference type="Proteomes" id="UP001055811">
    <property type="component" value="Linkage Group LG01"/>
</dbReference>
<organism evidence="1 2">
    <name type="scientific">Cichorium intybus</name>
    <name type="common">Chicory</name>
    <dbReference type="NCBI Taxonomy" id="13427"/>
    <lineage>
        <taxon>Eukaryota</taxon>
        <taxon>Viridiplantae</taxon>
        <taxon>Streptophyta</taxon>
        <taxon>Embryophyta</taxon>
        <taxon>Tracheophyta</taxon>
        <taxon>Spermatophyta</taxon>
        <taxon>Magnoliopsida</taxon>
        <taxon>eudicotyledons</taxon>
        <taxon>Gunneridae</taxon>
        <taxon>Pentapetalae</taxon>
        <taxon>asterids</taxon>
        <taxon>campanulids</taxon>
        <taxon>Asterales</taxon>
        <taxon>Asteraceae</taxon>
        <taxon>Cichorioideae</taxon>
        <taxon>Cichorieae</taxon>
        <taxon>Cichoriinae</taxon>
        <taxon>Cichorium</taxon>
    </lineage>
</organism>
<sequence>MEMSMTPVEKKKTQTPVEVDFSSIAPLVDAVNSTIRRRRQQHHPSPLTQWLCFDSVGSMKVVEAPNLTANVTCQEMSLPTLAKIILCQIVLTCFGIVKTSWREDQLDDHELKPASIDKNPLGKLHKTKDNKVSQNNLTR</sequence>
<reference evidence="1 2" key="2">
    <citation type="journal article" date="2022" name="Mol. Ecol. Resour.">
        <title>The genomes of chicory, endive, great burdock and yacon provide insights into Asteraceae paleo-polyploidization history and plant inulin production.</title>
        <authorList>
            <person name="Fan W."/>
            <person name="Wang S."/>
            <person name="Wang H."/>
            <person name="Wang A."/>
            <person name="Jiang F."/>
            <person name="Liu H."/>
            <person name="Zhao H."/>
            <person name="Xu D."/>
            <person name="Zhang Y."/>
        </authorList>
    </citation>
    <scope>NUCLEOTIDE SEQUENCE [LARGE SCALE GENOMIC DNA]</scope>
    <source>
        <strain evidence="2">cv. Punajuju</strain>
        <tissue evidence="1">Leaves</tissue>
    </source>
</reference>
<accession>A0ACB9HA17</accession>